<gene>
    <name evidence="2" type="ORF">C5471_09240</name>
</gene>
<evidence type="ECO:0008006" key="4">
    <source>
        <dbReference type="Google" id="ProtNLM"/>
    </source>
</evidence>
<sequence length="146" mass="17734">MNMKKTIKYIFYFIVLIFFLWWFFLSHVTFLKKEREISDRNGEYIAKYYNPLPINLFGVYYQITERDPIFVVLYDKHGKYIGQSSPFNMTRSFVFFDANPTLPEKNPKDLLDNHFYIVIVGDGLDDAYDIDINHKKWWSKILKYFH</sequence>
<dbReference type="Pfam" id="PF19703">
    <property type="entry name" value="DUF6201"/>
    <property type="match status" value="1"/>
</dbReference>
<dbReference type="Proteomes" id="UP000697802">
    <property type="component" value="Unassembled WGS sequence"/>
</dbReference>
<comment type="caution">
    <text evidence="2">The sequence shown here is derived from an EMBL/GenBank/DDBJ whole genome shotgun (WGS) entry which is preliminary data.</text>
</comment>
<keyword evidence="1" id="KW-0812">Transmembrane</keyword>
<protein>
    <recommendedName>
        <fullName evidence="4">DUF943 family protein</fullName>
    </recommendedName>
</protein>
<evidence type="ECO:0000313" key="2">
    <source>
        <dbReference type="EMBL" id="NHB87879.1"/>
    </source>
</evidence>
<dbReference type="InterPro" id="IPR045681">
    <property type="entry name" value="DUF6201"/>
</dbReference>
<accession>A0ABX0GJ06</accession>
<reference evidence="2 3" key="1">
    <citation type="submission" date="2018-02" db="EMBL/GenBank/DDBJ databases">
        <authorList>
            <person name="Machado R.A."/>
        </authorList>
    </citation>
    <scope>NUCLEOTIDE SEQUENCE [LARGE SCALE GENOMIC DNA]</scope>
    <source>
        <strain evidence="2 3">T327</strain>
    </source>
</reference>
<organism evidence="2 3">
    <name type="scientific">Photorhabdus tasmaniensis</name>
    <dbReference type="NCBI Taxonomy" id="1004159"/>
    <lineage>
        <taxon>Bacteria</taxon>
        <taxon>Pseudomonadati</taxon>
        <taxon>Pseudomonadota</taxon>
        <taxon>Gammaproteobacteria</taxon>
        <taxon>Enterobacterales</taxon>
        <taxon>Morganellaceae</taxon>
        <taxon>Photorhabdus</taxon>
    </lineage>
</organism>
<name>A0ABX0GJ06_9GAMM</name>
<evidence type="ECO:0000313" key="3">
    <source>
        <dbReference type="Proteomes" id="UP000697802"/>
    </source>
</evidence>
<keyword evidence="3" id="KW-1185">Reference proteome</keyword>
<dbReference type="EMBL" id="PUJU01000015">
    <property type="protein sequence ID" value="NHB87879.1"/>
    <property type="molecule type" value="Genomic_DNA"/>
</dbReference>
<keyword evidence="1" id="KW-1133">Transmembrane helix</keyword>
<proteinExistence type="predicted"/>
<dbReference type="RefSeq" id="WP_133813704.1">
    <property type="nucleotide sequence ID" value="NZ_CAWPIF010000015.1"/>
</dbReference>
<keyword evidence="1" id="KW-0472">Membrane</keyword>
<feature type="transmembrane region" description="Helical" evidence="1">
    <location>
        <begin position="6"/>
        <end position="25"/>
    </location>
</feature>
<evidence type="ECO:0000256" key="1">
    <source>
        <dbReference type="SAM" id="Phobius"/>
    </source>
</evidence>